<comment type="similarity">
    <text evidence="2">Belongs to the KptA/TPT1 family.</text>
</comment>
<dbReference type="EMBL" id="MU129001">
    <property type="protein sequence ID" value="KAF9511373.1"/>
    <property type="molecule type" value="Genomic_DNA"/>
</dbReference>
<dbReference type="Pfam" id="PF01885">
    <property type="entry name" value="PTS_2-RNA"/>
    <property type="match status" value="1"/>
</dbReference>
<dbReference type="InterPro" id="IPR042080">
    <property type="entry name" value="RNA_2'-PTrans_N"/>
</dbReference>
<comment type="catalytic activity">
    <reaction evidence="6">
        <text>2'-phospho-[ligated tRNA] + NAD(+) = mature tRNA + ADP-alpha-D-ribose 1'',2''-cyclic phosphate + nicotinamide</text>
        <dbReference type="Rhea" id="RHEA:23324"/>
        <dbReference type="Rhea" id="RHEA-COMP:11106"/>
        <dbReference type="Rhea" id="RHEA-COMP:11107"/>
        <dbReference type="ChEBI" id="CHEBI:17154"/>
        <dbReference type="ChEBI" id="CHEBI:57540"/>
        <dbReference type="ChEBI" id="CHEBI:76596"/>
        <dbReference type="ChEBI" id="CHEBI:82883"/>
        <dbReference type="ChEBI" id="CHEBI:85027"/>
        <dbReference type="EC" id="2.7.1.160"/>
    </reaction>
</comment>
<dbReference type="Gene3D" id="1.10.10.970">
    <property type="entry name" value="RNA 2'-phosphotransferase, Tpt1/KptA family, N-terminal domain"/>
    <property type="match status" value="1"/>
</dbReference>
<dbReference type="GO" id="GO:0000215">
    <property type="term" value="F:tRNA 2'-phosphotransferase activity"/>
    <property type="evidence" value="ECO:0007669"/>
    <property type="project" value="UniProtKB-EC"/>
</dbReference>
<dbReference type="AlphaFoldDB" id="A0A9P6DU78"/>
<organism evidence="7 8">
    <name type="scientific">Hydnum rufescens UP504</name>
    <dbReference type="NCBI Taxonomy" id="1448309"/>
    <lineage>
        <taxon>Eukaryota</taxon>
        <taxon>Fungi</taxon>
        <taxon>Dikarya</taxon>
        <taxon>Basidiomycota</taxon>
        <taxon>Agaricomycotina</taxon>
        <taxon>Agaricomycetes</taxon>
        <taxon>Cantharellales</taxon>
        <taxon>Hydnaceae</taxon>
        <taxon>Hydnum</taxon>
    </lineage>
</organism>
<dbReference type="OrthoDB" id="419694at2759"/>
<evidence type="ECO:0000256" key="5">
    <source>
        <dbReference type="ARBA" id="ARBA00023027"/>
    </source>
</evidence>
<dbReference type="Proteomes" id="UP000886523">
    <property type="component" value="Unassembled WGS sequence"/>
</dbReference>
<sequence length="230" mass="25688">MAPDLPNKLRGRPNEALDVRVSKTLSYILRHGAAKESLVMRADGYVKVTELLARPMMKSVDFTMIQKIVADNAKQRFSLKFEPANGVEKEDGIWWIRANQGHSIKVDSLELEEIKSAEEIPVAIHGTSNKAWESVAKEGLSRMYRNHIHLASGLPSDEGVISGMRSGAEVLIYIDTTKAMAAGYRFFRSANGVILSDGDERGFIPPEYFAHIEFKARRERKCGVSVPNQE</sequence>
<dbReference type="PANTHER" id="PTHR12684:SF2">
    <property type="entry name" value="TRNA 2'-PHOSPHOTRANSFERASE 1"/>
    <property type="match status" value="1"/>
</dbReference>
<proteinExistence type="inferred from homology"/>
<name>A0A9P6DU78_9AGAM</name>
<evidence type="ECO:0000256" key="1">
    <source>
        <dbReference type="ARBA" id="ARBA00003343"/>
    </source>
</evidence>
<dbReference type="SUPFAM" id="SSF56399">
    <property type="entry name" value="ADP-ribosylation"/>
    <property type="match status" value="1"/>
</dbReference>
<protein>
    <recommendedName>
        <fullName evidence="3">2'-phosphotransferase</fullName>
        <ecNumber evidence="3">2.7.1.160</ecNumber>
    </recommendedName>
</protein>
<evidence type="ECO:0000313" key="8">
    <source>
        <dbReference type="Proteomes" id="UP000886523"/>
    </source>
</evidence>
<dbReference type="EC" id="2.7.1.160" evidence="3"/>
<accession>A0A9P6DU78</accession>
<dbReference type="Gene3D" id="3.20.170.30">
    <property type="match status" value="1"/>
</dbReference>
<keyword evidence="5" id="KW-0520">NAD</keyword>
<comment type="caution">
    <text evidence="7">The sequence shown here is derived from an EMBL/GenBank/DDBJ whole genome shotgun (WGS) entry which is preliminary data.</text>
</comment>
<dbReference type="InterPro" id="IPR042081">
    <property type="entry name" value="RNA_2'-PTrans_C"/>
</dbReference>
<evidence type="ECO:0000256" key="2">
    <source>
        <dbReference type="ARBA" id="ARBA00009836"/>
    </source>
</evidence>
<dbReference type="InterPro" id="IPR002745">
    <property type="entry name" value="Ptrans_KptA/Tpt1"/>
</dbReference>
<evidence type="ECO:0000313" key="7">
    <source>
        <dbReference type="EMBL" id="KAF9511373.1"/>
    </source>
</evidence>
<evidence type="ECO:0000256" key="6">
    <source>
        <dbReference type="ARBA" id="ARBA00047949"/>
    </source>
</evidence>
<dbReference type="GO" id="GO:0006388">
    <property type="term" value="P:tRNA splicing, via endonucleolytic cleavage and ligation"/>
    <property type="evidence" value="ECO:0007669"/>
    <property type="project" value="TreeGrafter"/>
</dbReference>
<gene>
    <name evidence="7" type="ORF">BS47DRAFT_1346888</name>
</gene>
<evidence type="ECO:0000256" key="4">
    <source>
        <dbReference type="ARBA" id="ARBA00022679"/>
    </source>
</evidence>
<comment type="function">
    <text evidence="1">Catalyzes the last step of tRNA splicing, the transfer of the splice junction 2'-phosphate from ligated tRNA to NAD to produce ADP-ribose 1''-2'' cyclic phosphate.</text>
</comment>
<dbReference type="PANTHER" id="PTHR12684">
    <property type="entry name" value="PUTATIVE PHOSPHOTRANSFERASE"/>
    <property type="match status" value="1"/>
</dbReference>
<keyword evidence="4" id="KW-0808">Transferase</keyword>
<keyword evidence="8" id="KW-1185">Reference proteome</keyword>
<reference evidence="7" key="1">
    <citation type="journal article" date="2020" name="Nat. Commun.">
        <title>Large-scale genome sequencing of mycorrhizal fungi provides insights into the early evolution of symbiotic traits.</title>
        <authorList>
            <person name="Miyauchi S."/>
            <person name="Kiss E."/>
            <person name="Kuo A."/>
            <person name="Drula E."/>
            <person name="Kohler A."/>
            <person name="Sanchez-Garcia M."/>
            <person name="Morin E."/>
            <person name="Andreopoulos B."/>
            <person name="Barry K.W."/>
            <person name="Bonito G."/>
            <person name="Buee M."/>
            <person name="Carver A."/>
            <person name="Chen C."/>
            <person name="Cichocki N."/>
            <person name="Clum A."/>
            <person name="Culley D."/>
            <person name="Crous P.W."/>
            <person name="Fauchery L."/>
            <person name="Girlanda M."/>
            <person name="Hayes R.D."/>
            <person name="Keri Z."/>
            <person name="LaButti K."/>
            <person name="Lipzen A."/>
            <person name="Lombard V."/>
            <person name="Magnuson J."/>
            <person name="Maillard F."/>
            <person name="Murat C."/>
            <person name="Nolan M."/>
            <person name="Ohm R.A."/>
            <person name="Pangilinan J."/>
            <person name="Pereira M.F."/>
            <person name="Perotto S."/>
            <person name="Peter M."/>
            <person name="Pfister S."/>
            <person name="Riley R."/>
            <person name="Sitrit Y."/>
            <person name="Stielow J.B."/>
            <person name="Szollosi G."/>
            <person name="Zifcakova L."/>
            <person name="Stursova M."/>
            <person name="Spatafora J.W."/>
            <person name="Tedersoo L."/>
            <person name="Vaario L.M."/>
            <person name="Yamada A."/>
            <person name="Yan M."/>
            <person name="Wang P."/>
            <person name="Xu J."/>
            <person name="Bruns T."/>
            <person name="Baldrian P."/>
            <person name="Vilgalys R."/>
            <person name="Dunand C."/>
            <person name="Henrissat B."/>
            <person name="Grigoriev I.V."/>
            <person name="Hibbett D."/>
            <person name="Nagy L.G."/>
            <person name="Martin F.M."/>
        </authorList>
    </citation>
    <scope>NUCLEOTIDE SEQUENCE</scope>
    <source>
        <strain evidence="7">UP504</strain>
    </source>
</reference>
<evidence type="ECO:0000256" key="3">
    <source>
        <dbReference type="ARBA" id="ARBA00012007"/>
    </source>
</evidence>